<proteinExistence type="predicted"/>
<sequence>MATVTTIVALVTAVVGPAAAATAATAPAAVAPITPVAAAISTSPAPTSAVPAGPVAAAVASDWAAGNIISDSVFFDPGTMTVAQVQAFLDDRGAACRPNADGLPCLKDIQVPTVAKAADGLCRGYAGGTQQTAAQIIVGVGLSCDVNPRVLIVLLEKEQSLVTRRTPSAYAYERATGFGCPDTAPCNEEYFGLFNQLYLAARQYQNYAANPDRYPRYRPQRTVDVLYHPKQDPPGTFVCGSSPVFIHNQATAGLYTYTPYQPNAAALANLYGTGDACSSYGNRNFWRLFTDWFGSTQAGSFLVRTATSGQVYLVVGSVKHPVNSLAVLSAYAPLGPVGTVSQVYLDRRTTGPALGRFVLASSGTVLFVDQGEKHTFSSCTLVAHYGGSCGALVSLSDVQLAAMPDDGVMRPTLQSPDGALFTVRDAVKHEAADQESLTRAGLSTDVVRLSRDAVAGLPYGDPIIRPGLVLTDRTTGATSLSHSAGLNPVPAALLEGTVLGKLPVRPLDAAGLSRLSGGAPLTPFVRRSTDDATMLLRGSSITRVVDPAAAPPAPPVVGSETLAGFTETGTPATPLFVEPVGSTVRYLVEGGVRRPVRDDAELRFLAGTSEPVVLRVTGPVAGLMPVGRFAALTQFDDVWLTQPFAEDIVWLAASGVTSGYADGTFRPTDPVSRQAMAAFLHRMAGRPAVDLPATPTYVDVLPGSQFYGEVEWLTAAGIATGTSAPDGTVRFAPTAFVSRRAMAAFLYRAAGSPAFTPPAAPTFADVPATAPFAREVEWLASVGVTTGQSVNGRLMYNPADPVSRQAMAAFLHRFDGL</sequence>
<evidence type="ECO:0000313" key="3">
    <source>
        <dbReference type="EMBL" id="EYR64778.1"/>
    </source>
</evidence>
<reference evidence="3 4" key="1">
    <citation type="submission" date="2014-01" db="EMBL/GenBank/DDBJ databases">
        <title>Actinotalea ferrariae CF5-4.</title>
        <authorList>
            <person name="Chen F."/>
            <person name="Li Y."/>
            <person name="Wang G."/>
        </authorList>
    </citation>
    <scope>NUCLEOTIDE SEQUENCE [LARGE SCALE GENOMIC DNA]</scope>
    <source>
        <strain evidence="3 4">CF5-4</strain>
    </source>
</reference>
<dbReference type="InterPro" id="IPR001119">
    <property type="entry name" value="SLH_dom"/>
</dbReference>
<dbReference type="PROSITE" id="PS51272">
    <property type="entry name" value="SLH"/>
    <property type="match status" value="3"/>
</dbReference>
<evidence type="ECO:0000256" key="1">
    <source>
        <dbReference type="SAM" id="SignalP"/>
    </source>
</evidence>
<feature type="chain" id="PRO_5001500845" evidence="1">
    <location>
        <begin position="21"/>
        <end position="817"/>
    </location>
</feature>
<feature type="domain" description="SLH" evidence="2">
    <location>
        <begin position="631"/>
        <end position="694"/>
    </location>
</feature>
<evidence type="ECO:0000313" key="4">
    <source>
        <dbReference type="Proteomes" id="UP000019753"/>
    </source>
</evidence>
<dbReference type="Proteomes" id="UP000019753">
    <property type="component" value="Unassembled WGS sequence"/>
</dbReference>
<feature type="domain" description="SLH" evidence="2">
    <location>
        <begin position="695"/>
        <end position="758"/>
    </location>
</feature>
<comment type="caution">
    <text evidence="3">The sequence shown here is derived from an EMBL/GenBank/DDBJ whole genome shotgun (WGS) entry which is preliminary data.</text>
</comment>
<keyword evidence="1" id="KW-0732">Signal</keyword>
<organism evidence="3 4">
    <name type="scientific">Actinotalea ferrariae CF5-4</name>
    <dbReference type="NCBI Taxonomy" id="948458"/>
    <lineage>
        <taxon>Bacteria</taxon>
        <taxon>Bacillati</taxon>
        <taxon>Actinomycetota</taxon>
        <taxon>Actinomycetes</taxon>
        <taxon>Micrococcales</taxon>
        <taxon>Cellulomonadaceae</taxon>
        <taxon>Actinotalea</taxon>
    </lineage>
</organism>
<accession>A0A021VUH5</accession>
<feature type="domain" description="SLH" evidence="2">
    <location>
        <begin position="759"/>
        <end position="817"/>
    </location>
</feature>
<protein>
    <submittedName>
        <fullName evidence="3">S-layer protein</fullName>
    </submittedName>
</protein>
<dbReference type="AlphaFoldDB" id="A0A021VUH5"/>
<dbReference type="EMBL" id="AXCW01000018">
    <property type="protein sequence ID" value="EYR64778.1"/>
    <property type="molecule type" value="Genomic_DNA"/>
</dbReference>
<keyword evidence="4" id="KW-1185">Reference proteome</keyword>
<feature type="signal peptide" evidence="1">
    <location>
        <begin position="1"/>
        <end position="20"/>
    </location>
</feature>
<evidence type="ECO:0000259" key="2">
    <source>
        <dbReference type="PROSITE" id="PS51272"/>
    </source>
</evidence>
<name>A0A021VUH5_9CELL</name>
<dbReference type="Pfam" id="PF00395">
    <property type="entry name" value="SLH"/>
    <property type="match status" value="2"/>
</dbReference>
<gene>
    <name evidence="3" type="ORF">N866_05215</name>
</gene>